<evidence type="ECO:0000259" key="8">
    <source>
        <dbReference type="Pfam" id="PF02397"/>
    </source>
</evidence>
<dbReference type="PANTHER" id="PTHR30576:SF0">
    <property type="entry name" value="UNDECAPRENYL-PHOSPHATE N-ACETYLGALACTOSAMINYL 1-PHOSPHATE TRANSFERASE-RELATED"/>
    <property type="match status" value="1"/>
</dbReference>
<dbReference type="Gene3D" id="3.40.50.720">
    <property type="entry name" value="NAD(P)-binding Rossmann-like Domain"/>
    <property type="match status" value="1"/>
</dbReference>
<dbReference type="GO" id="GO:0016780">
    <property type="term" value="F:phosphotransferase activity, for other substituted phosphate groups"/>
    <property type="evidence" value="ECO:0007669"/>
    <property type="project" value="TreeGrafter"/>
</dbReference>
<dbReference type="PANTHER" id="PTHR30576">
    <property type="entry name" value="COLANIC BIOSYNTHESIS UDP-GLUCOSE LIPID CARRIER TRANSFERASE"/>
    <property type="match status" value="1"/>
</dbReference>
<reference evidence="10" key="1">
    <citation type="submission" date="2016-10" db="EMBL/GenBank/DDBJ databases">
        <authorList>
            <person name="Varghese N."/>
            <person name="Submissions S."/>
        </authorList>
    </citation>
    <scope>NUCLEOTIDE SEQUENCE [LARGE SCALE GENOMIC DNA]</scope>
    <source>
        <strain evidence="10">LMG 24000</strain>
    </source>
</reference>
<dbReference type="InterPro" id="IPR017473">
    <property type="entry name" value="Undecaprenyl-P_gluc_Ptfrase"/>
</dbReference>
<dbReference type="NCBIfam" id="TIGR03025">
    <property type="entry name" value="EPS_sugtrans"/>
    <property type="match status" value="1"/>
</dbReference>
<dbReference type="InterPro" id="IPR003362">
    <property type="entry name" value="Bact_transf"/>
</dbReference>
<evidence type="ECO:0000256" key="7">
    <source>
        <dbReference type="SAM" id="Phobius"/>
    </source>
</evidence>
<evidence type="ECO:0000256" key="3">
    <source>
        <dbReference type="ARBA" id="ARBA00022679"/>
    </source>
</evidence>
<dbReference type="OrthoDB" id="9808602at2"/>
<evidence type="ECO:0000256" key="1">
    <source>
        <dbReference type="ARBA" id="ARBA00004141"/>
    </source>
</evidence>
<evidence type="ECO:0000256" key="4">
    <source>
        <dbReference type="ARBA" id="ARBA00022692"/>
    </source>
</evidence>
<organism evidence="9 10">
    <name type="scientific">Paraburkholderia sartisoli</name>
    <dbReference type="NCBI Taxonomy" id="83784"/>
    <lineage>
        <taxon>Bacteria</taxon>
        <taxon>Pseudomonadati</taxon>
        <taxon>Pseudomonadota</taxon>
        <taxon>Betaproteobacteria</taxon>
        <taxon>Burkholderiales</taxon>
        <taxon>Burkholderiaceae</taxon>
        <taxon>Paraburkholderia</taxon>
    </lineage>
</organism>
<proteinExistence type="inferred from homology"/>
<sequence>MLTAASKISDLVLIASGAVIAHALTASNMPHTSSGMLFILLDVVLALLILRIFRVYRQRFPRTGTAAIVPTLAAWLATQSLMFLLVCAFPDGHGMGVEWLVASTVITGILLVFGKYVLSIAQRWLGAHGYGQVPVAIAAFCADSHGLVEQIVARKNPGIFIPELILDAGTTRDTVVEGLPVVHEIETFAQLVRGHRIEEVWIVGPSANQGAVGQLVSAFRHDFVNIRVVSDIGGENLPEPAIVDYMGLRVLNLVASPERGLALLPKAVFDRVFALLALLALAPLMAIIALVVKSTSPGPAIFRQYRKGVDGRVFTIYKFRTMRRDADRPGTVVQARVNDPRVTRTGRLLRRTSLDELPQFFNVLKGDMSVVGPRPHAIEHDDYYKDLVQNYMYRYRVKPGITGLAQISGFRGETSQTEKMTGRVRLDIHYIRHRTFWLDLKIVALTVIRGMTGSGAY</sequence>
<name>A0A1H4HT21_9BURK</name>
<keyword evidence="10" id="KW-1185">Reference proteome</keyword>
<comment type="similarity">
    <text evidence="2">Belongs to the bacterial sugar transferase family.</text>
</comment>
<dbReference type="STRING" id="83784.SAMN05192564_1165"/>
<keyword evidence="6 7" id="KW-0472">Membrane</keyword>
<keyword evidence="4 7" id="KW-0812">Transmembrane</keyword>
<protein>
    <submittedName>
        <fullName evidence="9">Putative colanic acid biosysnthesis UDP-glucose lipid carrier transferase</fullName>
    </submittedName>
</protein>
<gene>
    <name evidence="9" type="ORF">SAMN05192564_1165</name>
</gene>
<dbReference type="GO" id="GO:0016020">
    <property type="term" value="C:membrane"/>
    <property type="evidence" value="ECO:0007669"/>
    <property type="project" value="UniProtKB-SubCell"/>
</dbReference>
<feature type="transmembrane region" description="Helical" evidence="7">
    <location>
        <begin position="36"/>
        <end position="53"/>
    </location>
</feature>
<dbReference type="RefSeq" id="WP_090538254.1">
    <property type="nucleotide sequence ID" value="NZ_FNRQ01000016.1"/>
</dbReference>
<accession>A0A1H4HT21</accession>
<dbReference type="EMBL" id="FNRQ01000016">
    <property type="protein sequence ID" value="SEB24905.1"/>
    <property type="molecule type" value="Genomic_DNA"/>
</dbReference>
<dbReference type="NCBIfam" id="TIGR03023">
    <property type="entry name" value="WcaJ_sugtrans"/>
    <property type="match status" value="1"/>
</dbReference>
<dbReference type="AlphaFoldDB" id="A0A1H4HT21"/>
<evidence type="ECO:0000313" key="10">
    <source>
        <dbReference type="Proteomes" id="UP000198638"/>
    </source>
</evidence>
<dbReference type="Pfam" id="PF02397">
    <property type="entry name" value="Bac_transf"/>
    <property type="match status" value="1"/>
</dbReference>
<evidence type="ECO:0000256" key="5">
    <source>
        <dbReference type="ARBA" id="ARBA00022989"/>
    </source>
</evidence>
<feature type="domain" description="Bacterial sugar transferase" evidence="8">
    <location>
        <begin position="266"/>
        <end position="449"/>
    </location>
</feature>
<keyword evidence="5 7" id="KW-1133">Transmembrane helix</keyword>
<feature type="transmembrane region" description="Helical" evidence="7">
    <location>
        <begin position="97"/>
        <end position="118"/>
    </location>
</feature>
<comment type="subcellular location">
    <subcellularLocation>
        <location evidence="1">Membrane</location>
        <topology evidence="1">Multi-pass membrane protein</topology>
    </subcellularLocation>
</comment>
<evidence type="ECO:0000313" key="9">
    <source>
        <dbReference type="EMBL" id="SEB24905.1"/>
    </source>
</evidence>
<dbReference type="Proteomes" id="UP000198638">
    <property type="component" value="Unassembled WGS sequence"/>
</dbReference>
<evidence type="ECO:0000256" key="6">
    <source>
        <dbReference type="ARBA" id="ARBA00023136"/>
    </source>
</evidence>
<feature type="transmembrane region" description="Helical" evidence="7">
    <location>
        <begin position="65"/>
        <end position="85"/>
    </location>
</feature>
<keyword evidence="3 9" id="KW-0808">Transferase</keyword>
<dbReference type="Pfam" id="PF13727">
    <property type="entry name" value="CoA_binding_3"/>
    <property type="match status" value="1"/>
</dbReference>
<evidence type="ECO:0000256" key="2">
    <source>
        <dbReference type="ARBA" id="ARBA00006464"/>
    </source>
</evidence>
<dbReference type="InterPro" id="IPR017475">
    <property type="entry name" value="EPS_sugar_tfrase"/>
</dbReference>
<feature type="transmembrane region" description="Helical" evidence="7">
    <location>
        <begin position="272"/>
        <end position="292"/>
    </location>
</feature>